<gene>
    <name evidence="10" type="ORF">OTI717_LOCUS200</name>
    <name evidence="9" type="ORF">RFH988_LOCUS3718</name>
</gene>
<feature type="binding site" evidence="5">
    <location>
        <position position="421"/>
    </location>
    <ligand>
        <name>Mg(2+)</name>
        <dbReference type="ChEBI" id="CHEBI:18420"/>
    </ligand>
</feature>
<dbReference type="EMBL" id="CAJOAX010000006">
    <property type="protein sequence ID" value="CAF3475486.1"/>
    <property type="molecule type" value="Genomic_DNA"/>
</dbReference>
<feature type="binding site" evidence="5">
    <location>
        <position position="408"/>
    </location>
    <ligand>
        <name>Mg(2+)</name>
        <dbReference type="ChEBI" id="CHEBI:18420"/>
    </ligand>
</feature>
<dbReference type="AlphaFoldDB" id="A0A813SIT5"/>
<dbReference type="Gene3D" id="1.10.510.10">
    <property type="entry name" value="Transferase(Phosphotransferase) domain 1"/>
    <property type="match status" value="1"/>
</dbReference>
<sequence length="604" mass="69896">MIHLIYILFLLITIVQLTITDTWSITSTNCLWHKYTSNNRLPTRVDLRDIRNQIFNVSLNESIYYFNPCKTFNYPIGDDPYTVQGEQCHNVLGCKRIQENENSYKYYTVAIKLNSTVLSTRTPLTIRYYGIRSYANTTMYVRCECDRLLHRAQFKFVKYQPHKMPVFSLTHRCCCPNVCGGNTFPKVLLLILLLVILFIVGTAVWIFFQCRRHYPERNTYGAIASTDINIHTLEPSEVLLKSGAIETNPRGGNRKRIRSKSVVPATENFSISSEDIKITKRLGVGELGGEVSEGRWNDKLIAVKTLRIGVHPEKFSNDDKMYLEREMHLLSQIRHKHLTAIIGICFDIDIYPRILSSFAEHGTIIDFIQCFPTKVDWPLRISWCINTSDALEYLHQSNIIHRNLKSSNILIGIDLRAHICDYGLISILQPFREACDSERCLCKLSHPALPVSIRWSSPEVLSDPSDKSRFNYSCDVYSFGVCLWEQIGLEQPYAEIKDEAEVSRMIVDGHRLTPFEETTTIVMPDYNQLMNDCWTENPNDRPTFERIGQILRDMLPKAKQFRKMSMRRLSLMASTNEIQDERRSILRLDSKISTDTMKSHHPHV</sequence>
<dbReference type="InterPro" id="IPR011009">
    <property type="entry name" value="Kinase-like_dom_sf"/>
</dbReference>
<name>A0A813SIT5_9BILA</name>
<dbReference type="InterPro" id="IPR000719">
    <property type="entry name" value="Prot_kinase_dom"/>
</dbReference>
<dbReference type="SUPFAM" id="SSF56112">
    <property type="entry name" value="Protein kinase-like (PK-like)"/>
    <property type="match status" value="1"/>
</dbReference>
<evidence type="ECO:0000313" key="10">
    <source>
        <dbReference type="EMBL" id="CAF3475486.1"/>
    </source>
</evidence>
<accession>A0A813SIT5</accession>
<keyword evidence="3" id="KW-0418">Kinase</keyword>
<feature type="transmembrane region" description="Helical" evidence="6">
    <location>
        <begin position="187"/>
        <end position="208"/>
    </location>
</feature>
<keyword evidence="1" id="KW-0808">Transferase</keyword>
<protein>
    <recommendedName>
        <fullName evidence="8">Protein kinase domain-containing protein</fullName>
    </recommendedName>
</protein>
<keyword evidence="2" id="KW-0547">Nucleotide-binding</keyword>
<dbReference type="EMBL" id="CAJNOO010000092">
    <property type="protein sequence ID" value="CAF0796942.1"/>
    <property type="molecule type" value="Genomic_DNA"/>
</dbReference>
<feature type="domain" description="Protein kinase" evidence="8">
    <location>
        <begin position="276"/>
        <end position="555"/>
    </location>
</feature>
<feature type="signal peptide" evidence="7">
    <location>
        <begin position="1"/>
        <end position="20"/>
    </location>
</feature>
<keyword evidence="5" id="KW-0460">Magnesium</keyword>
<dbReference type="PROSITE" id="PS50011">
    <property type="entry name" value="PROTEIN_KINASE_DOM"/>
    <property type="match status" value="1"/>
</dbReference>
<evidence type="ECO:0000256" key="3">
    <source>
        <dbReference type="ARBA" id="ARBA00022777"/>
    </source>
</evidence>
<evidence type="ECO:0000313" key="9">
    <source>
        <dbReference type="EMBL" id="CAF0796942.1"/>
    </source>
</evidence>
<keyword evidence="5" id="KW-0479">Metal-binding</keyword>
<proteinExistence type="predicted"/>
<dbReference type="Pfam" id="PF07714">
    <property type="entry name" value="PK_Tyr_Ser-Thr"/>
    <property type="match status" value="1"/>
</dbReference>
<evidence type="ECO:0000313" key="11">
    <source>
        <dbReference type="Proteomes" id="UP000663882"/>
    </source>
</evidence>
<evidence type="ECO:0000256" key="5">
    <source>
        <dbReference type="PIRSR" id="PIRSR000615-3"/>
    </source>
</evidence>
<evidence type="ECO:0000256" key="7">
    <source>
        <dbReference type="SAM" id="SignalP"/>
    </source>
</evidence>
<dbReference type="PANTHER" id="PTHR44329">
    <property type="entry name" value="SERINE/THREONINE-PROTEIN KINASE TNNI3K-RELATED"/>
    <property type="match status" value="1"/>
</dbReference>
<organism evidence="9 11">
    <name type="scientific">Rotaria sordida</name>
    <dbReference type="NCBI Taxonomy" id="392033"/>
    <lineage>
        <taxon>Eukaryota</taxon>
        <taxon>Metazoa</taxon>
        <taxon>Spiralia</taxon>
        <taxon>Gnathifera</taxon>
        <taxon>Rotifera</taxon>
        <taxon>Eurotatoria</taxon>
        <taxon>Bdelloidea</taxon>
        <taxon>Philodinida</taxon>
        <taxon>Philodinidae</taxon>
        <taxon>Rotaria</taxon>
    </lineage>
</organism>
<dbReference type="OrthoDB" id="4062651at2759"/>
<reference evidence="9" key="1">
    <citation type="submission" date="2021-02" db="EMBL/GenBank/DDBJ databases">
        <authorList>
            <person name="Nowell W R."/>
        </authorList>
    </citation>
    <scope>NUCLEOTIDE SEQUENCE</scope>
</reference>
<dbReference type="InterPro" id="IPR051681">
    <property type="entry name" value="Ser/Thr_Kinases-Pseudokinases"/>
</dbReference>
<keyword evidence="6" id="KW-0472">Membrane</keyword>
<evidence type="ECO:0000256" key="6">
    <source>
        <dbReference type="SAM" id="Phobius"/>
    </source>
</evidence>
<keyword evidence="6" id="KW-1133">Transmembrane helix</keyword>
<dbReference type="GO" id="GO:0005524">
    <property type="term" value="F:ATP binding"/>
    <property type="evidence" value="ECO:0007669"/>
    <property type="project" value="UniProtKB-KW"/>
</dbReference>
<evidence type="ECO:0000259" key="8">
    <source>
        <dbReference type="PROSITE" id="PS50011"/>
    </source>
</evidence>
<keyword evidence="6" id="KW-0812">Transmembrane</keyword>
<keyword evidence="7" id="KW-0732">Signal</keyword>
<dbReference type="InterPro" id="IPR001245">
    <property type="entry name" value="Ser-Thr/Tyr_kinase_cat_dom"/>
</dbReference>
<feature type="chain" id="PRO_5035597638" description="Protein kinase domain-containing protein" evidence="7">
    <location>
        <begin position="21"/>
        <end position="604"/>
    </location>
</feature>
<evidence type="ECO:0000256" key="4">
    <source>
        <dbReference type="ARBA" id="ARBA00022840"/>
    </source>
</evidence>
<dbReference type="Proteomes" id="UP000663882">
    <property type="component" value="Unassembled WGS sequence"/>
</dbReference>
<keyword evidence="4" id="KW-0067">ATP-binding</keyword>
<dbReference type="GO" id="GO:0046872">
    <property type="term" value="F:metal ion binding"/>
    <property type="evidence" value="ECO:0007669"/>
    <property type="project" value="UniProtKB-KW"/>
</dbReference>
<dbReference type="GO" id="GO:0004674">
    <property type="term" value="F:protein serine/threonine kinase activity"/>
    <property type="evidence" value="ECO:0007669"/>
    <property type="project" value="TreeGrafter"/>
</dbReference>
<evidence type="ECO:0000256" key="2">
    <source>
        <dbReference type="ARBA" id="ARBA00022741"/>
    </source>
</evidence>
<comment type="caution">
    <text evidence="9">The sequence shown here is derived from an EMBL/GenBank/DDBJ whole genome shotgun (WGS) entry which is preliminary data.</text>
</comment>
<dbReference type="PANTHER" id="PTHR44329:SF288">
    <property type="entry name" value="MITOGEN-ACTIVATED PROTEIN KINASE KINASE KINASE 20"/>
    <property type="match status" value="1"/>
</dbReference>
<evidence type="ECO:0000256" key="1">
    <source>
        <dbReference type="ARBA" id="ARBA00022679"/>
    </source>
</evidence>
<dbReference type="Proteomes" id="UP000663823">
    <property type="component" value="Unassembled WGS sequence"/>
</dbReference>